<evidence type="ECO:0000256" key="1">
    <source>
        <dbReference type="ARBA" id="ARBA00004141"/>
    </source>
</evidence>
<gene>
    <name evidence="9" type="ORF">H9655_15555</name>
</gene>
<comment type="similarity">
    <text evidence="2">Belongs to the amino acid-polyamine-organocation (APC) superfamily. Spore germination protein (SGP) (TC 2.A.3.9) family.</text>
</comment>
<organism evidence="9 10">
    <name type="scientific">Cytobacillus stercorigallinarum</name>
    <dbReference type="NCBI Taxonomy" id="2762240"/>
    <lineage>
        <taxon>Bacteria</taxon>
        <taxon>Bacillati</taxon>
        <taxon>Bacillota</taxon>
        <taxon>Bacilli</taxon>
        <taxon>Bacillales</taxon>
        <taxon>Bacillaceae</taxon>
        <taxon>Cytobacillus</taxon>
    </lineage>
</organism>
<keyword evidence="5 8" id="KW-0812">Transmembrane</keyword>
<dbReference type="Pfam" id="PF03845">
    <property type="entry name" value="Spore_permease"/>
    <property type="match status" value="1"/>
</dbReference>
<dbReference type="InterPro" id="IPR004761">
    <property type="entry name" value="Spore_GerAB"/>
</dbReference>
<dbReference type="RefSeq" id="WP_191815678.1">
    <property type="nucleotide sequence ID" value="NZ_JACSQT010000008.1"/>
</dbReference>
<sequence length="365" mass="41198">MVKSITALNSFPVLGLAIGLMTHVIVLPSVLTVAGRSAWISLIIAGSLYIIWIPLIYIIIKKTGQQNLINWLKSNSPPFVYHAIRSLIFFLLIINVFVTLYTTFSWVNTNYMIQTPKYVLFTILIILCLLAALSGIKAITIASGVLFPIVCFLGFFIMIANFKFKDYSLLFPVFEEGWAPILFGVVILSGGLLEVFLLVLLQHHIRDNISLKFFIPVCLFFVFVNFGPLIGAITEFGPEQASELTNPAYAQWRLITLGKFLNKLDFFSIYQWLSGAFIRISLSIFIIGDLFHFKTQKRKMTLLISVCLFLIVGLSLPIDGPTYRLMIDHYFFSITVIGILLVMLCIHLILLIKGRVAKNENAIKQ</sequence>
<name>A0ABR8QSC6_9BACI</name>
<dbReference type="EMBL" id="JACSQT010000008">
    <property type="protein sequence ID" value="MBD7938451.1"/>
    <property type="molecule type" value="Genomic_DNA"/>
</dbReference>
<evidence type="ECO:0000313" key="9">
    <source>
        <dbReference type="EMBL" id="MBD7938451.1"/>
    </source>
</evidence>
<proteinExistence type="inferred from homology"/>
<protein>
    <submittedName>
        <fullName evidence="9">Endospore germination permease</fullName>
    </submittedName>
</protein>
<feature type="transmembrane region" description="Helical" evidence="8">
    <location>
        <begin position="118"/>
        <end position="136"/>
    </location>
</feature>
<feature type="transmembrane region" description="Helical" evidence="8">
    <location>
        <begin position="143"/>
        <end position="161"/>
    </location>
</feature>
<evidence type="ECO:0000256" key="2">
    <source>
        <dbReference type="ARBA" id="ARBA00007998"/>
    </source>
</evidence>
<evidence type="ECO:0000256" key="8">
    <source>
        <dbReference type="SAM" id="Phobius"/>
    </source>
</evidence>
<keyword evidence="10" id="KW-1185">Reference proteome</keyword>
<evidence type="ECO:0000256" key="6">
    <source>
        <dbReference type="ARBA" id="ARBA00022989"/>
    </source>
</evidence>
<reference evidence="9 10" key="1">
    <citation type="submission" date="2020-08" db="EMBL/GenBank/DDBJ databases">
        <title>A Genomic Blueprint of the Chicken Gut Microbiome.</title>
        <authorList>
            <person name="Gilroy R."/>
            <person name="Ravi A."/>
            <person name="Getino M."/>
            <person name="Pursley I."/>
            <person name="Horton D.L."/>
            <person name="Alikhan N.-F."/>
            <person name="Baker D."/>
            <person name="Gharbi K."/>
            <person name="Hall N."/>
            <person name="Watson M."/>
            <person name="Adriaenssens E.M."/>
            <person name="Foster-Nyarko E."/>
            <person name="Jarju S."/>
            <person name="Secka A."/>
            <person name="Antonio M."/>
            <person name="Oren A."/>
            <person name="Chaudhuri R."/>
            <person name="La Ragione R.M."/>
            <person name="Hildebrand F."/>
            <person name="Pallen M.J."/>
        </authorList>
    </citation>
    <scope>NUCLEOTIDE SEQUENCE [LARGE SCALE GENOMIC DNA]</scope>
    <source>
        <strain evidence="9 10">Sa5YUA1</strain>
    </source>
</reference>
<dbReference type="PANTHER" id="PTHR34975:SF2">
    <property type="entry name" value="SPORE GERMINATION PROTEIN A2"/>
    <property type="match status" value="1"/>
</dbReference>
<accession>A0ABR8QSC6</accession>
<feature type="transmembrane region" description="Helical" evidence="8">
    <location>
        <begin position="330"/>
        <end position="352"/>
    </location>
</feature>
<comment type="subcellular location">
    <subcellularLocation>
        <location evidence="1">Membrane</location>
        <topology evidence="1">Multi-pass membrane protein</topology>
    </subcellularLocation>
</comment>
<feature type="transmembrane region" description="Helical" evidence="8">
    <location>
        <begin position="12"/>
        <end position="31"/>
    </location>
</feature>
<keyword evidence="7 8" id="KW-0472">Membrane</keyword>
<keyword evidence="3" id="KW-0813">Transport</keyword>
<comment type="caution">
    <text evidence="9">The sequence shown here is derived from an EMBL/GenBank/DDBJ whole genome shotgun (WGS) entry which is preliminary data.</text>
</comment>
<evidence type="ECO:0000256" key="4">
    <source>
        <dbReference type="ARBA" id="ARBA00022544"/>
    </source>
</evidence>
<evidence type="ECO:0000256" key="7">
    <source>
        <dbReference type="ARBA" id="ARBA00023136"/>
    </source>
</evidence>
<feature type="transmembrane region" description="Helical" evidence="8">
    <location>
        <begin position="79"/>
        <end position="98"/>
    </location>
</feature>
<feature type="transmembrane region" description="Helical" evidence="8">
    <location>
        <begin position="300"/>
        <end position="318"/>
    </location>
</feature>
<feature type="transmembrane region" description="Helical" evidence="8">
    <location>
        <begin position="37"/>
        <end position="59"/>
    </location>
</feature>
<evidence type="ECO:0000256" key="5">
    <source>
        <dbReference type="ARBA" id="ARBA00022692"/>
    </source>
</evidence>
<keyword evidence="6 8" id="KW-1133">Transmembrane helix</keyword>
<evidence type="ECO:0000256" key="3">
    <source>
        <dbReference type="ARBA" id="ARBA00022448"/>
    </source>
</evidence>
<feature type="transmembrane region" description="Helical" evidence="8">
    <location>
        <begin position="181"/>
        <end position="201"/>
    </location>
</feature>
<evidence type="ECO:0000313" key="10">
    <source>
        <dbReference type="Proteomes" id="UP000657931"/>
    </source>
</evidence>
<dbReference type="PANTHER" id="PTHR34975">
    <property type="entry name" value="SPORE GERMINATION PROTEIN A2"/>
    <property type="match status" value="1"/>
</dbReference>
<dbReference type="Proteomes" id="UP000657931">
    <property type="component" value="Unassembled WGS sequence"/>
</dbReference>
<keyword evidence="4" id="KW-0309">Germination</keyword>
<feature type="transmembrane region" description="Helical" evidence="8">
    <location>
        <begin position="269"/>
        <end position="288"/>
    </location>
</feature>
<feature type="transmembrane region" description="Helical" evidence="8">
    <location>
        <begin position="213"/>
        <end position="234"/>
    </location>
</feature>
<dbReference type="NCBIfam" id="TIGR00912">
    <property type="entry name" value="2A0309"/>
    <property type="match status" value="1"/>
</dbReference>